<dbReference type="Proteomes" id="UP000827872">
    <property type="component" value="Linkage Group LG13"/>
</dbReference>
<evidence type="ECO:0000313" key="2">
    <source>
        <dbReference type="Proteomes" id="UP000827872"/>
    </source>
</evidence>
<accession>A0ACB8FYG6</accession>
<evidence type="ECO:0000313" key="1">
    <source>
        <dbReference type="EMBL" id="KAH8012343.1"/>
    </source>
</evidence>
<proteinExistence type="predicted"/>
<comment type="caution">
    <text evidence="1">The sequence shown here is derived from an EMBL/GenBank/DDBJ whole genome shotgun (WGS) entry which is preliminary data.</text>
</comment>
<name>A0ACB8FYG6_9SAUR</name>
<gene>
    <name evidence="1" type="ORF">K3G42_016525</name>
</gene>
<organism evidence="1 2">
    <name type="scientific">Sphaerodactylus townsendi</name>
    <dbReference type="NCBI Taxonomy" id="933632"/>
    <lineage>
        <taxon>Eukaryota</taxon>
        <taxon>Metazoa</taxon>
        <taxon>Chordata</taxon>
        <taxon>Craniata</taxon>
        <taxon>Vertebrata</taxon>
        <taxon>Euteleostomi</taxon>
        <taxon>Lepidosauria</taxon>
        <taxon>Squamata</taxon>
        <taxon>Bifurcata</taxon>
        <taxon>Gekkota</taxon>
        <taxon>Sphaerodactylidae</taxon>
        <taxon>Sphaerodactylus</taxon>
    </lineage>
</organism>
<dbReference type="EMBL" id="CM037626">
    <property type="protein sequence ID" value="KAH8012343.1"/>
    <property type="molecule type" value="Genomic_DNA"/>
</dbReference>
<keyword evidence="2" id="KW-1185">Reference proteome</keyword>
<reference evidence="1" key="1">
    <citation type="submission" date="2021-08" db="EMBL/GenBank/DDBJ databases">
        <title>The first chromosome-level gecko genome reveals the dynamic sex chromosomes of Neotropical dwarf geckos (Sphaerodactylidae: Sphaerodactylus).</title>
        <authorList>
            <person name="Pinto B.J."/>
            <person name="Keating S.E."/>
            <person name="Gamble T."/>
        </authorList>
    </citation>
    <scope>NUCLEOTIDE SEQUENCE</scope>
    <source>
        <strain evidence="1">TG3544</strain>
    </source>
</reference>
<sequence>MPLSRLRTMARSSTLPFAAALPSQGTGKRPRRCLLGRFPVLSTGEHRPSKRQCAALRKRPLMIFSTLHVGSYIEPDELMR</sequence>
<protein>
    <submittedName>
        <fullName evidence="1">Uncharacterized protein</fullName>
    </submittedName>
</protein>